<dbReference type="RefSeq" id="WP_242779167.1">
    <property type="nucleotide sequence ID" value="NZ_JALDAY010000025.1"/>
</dbReference>
<keyword evidence="4" id="KW-1185">Reference proteome</keyword>
<gene>
    <name evidence="3" type="ORF">MQP27_50165</name>
</gene>
<dbReference type="SUPFAM" id="SSF51905">
    <property type="entry name" value="FAD/NAD(P)-binding domain"/>
    <property type="match status" value="1"/>
</dbReference>
<dbReference type="PROSITE" id="PS51318">
    <property type="entry name" value="TAT"/>
    <property type="match status" value="1"/>
</dbReference>
<dbReference type="EMBL" id="JALDAY010000025">
    <property type="protein sequence ID" value="MCI3279260.1"/>
    <property type="molecule type" value="Genomic_DNA"/>
</dbReference>
<evidence type="ECO:0000259" key="2">
    <source>
        <dbReference type="Pfam" id="PF01593"/>
    </source>
</evidence>
<evidence type="ECO:0000256" key="1">
    <source>
        <dbReference type="SAM" id="MobiDB-lite"/>
    </source>
</evidence>
<dbReference type="Pfam" id="PF01593">
    <property type="entry name" value="Amino_oxidase"/>
    <property type="match status" value="1"/>
</dbReference>
<dbReference type="InterPro" id="IPR036188">
    <property type="entry name" value="FAD/NAD-bd_sf"/>
</dbReference>
<evidence type="ECO:0000313" key="4">
    <source>
        <dbReference type="Proteomes" id="UP001165269"/>
    </source>
</evidence>
<proteinExistence type="predicted"/>
<name>A0ABS9YPQ8_9ACTN</name>
<sequence length="614" mass="66941">MTTEHAHTPQGNTGPRENTGHTRRRFLAGAGGAAAGGVALALGGVGRASAAPAATHVAVLGGGVSGLSAAHELAERGYAVTVYEYYDVLGGKARSMDVPDTASGGRKPLPGEHGFRFFPGFYRNLPDTMRRIPFPGNPGGVRGNLRNATEELFSRSSGRADLHVPLRRATTPPAPGDITPTWIRDQILAALDLAGRLPAHEAAYYADRLLVHITSCDARREDQWEKTSWWDFIRAEEMSEEYQRLLGIGQTRNLVATRAEVASTRTVGRVIIEALILWGLLGRGLDGPDADIDRVLNAPTSEAWIDPWETHLRSLGVEFVTGTQVKEVLYEGGRVTGVRVAARDGGLERVVTADHYVSALPVEHARVTWGPALRAADPQLARCDALRTDWMTGVMFYLRTPTPVVHGHINCVDSPWAVTGIGQAQFWDARDFSRDYGDGQAHDCLSAIISEWDKPGILYGKTAKECTKDEIVAELWAQLKDGLNDAGKTVLSDDDRLGWFMDPAVTGLGGPDPQNREQLLIHPTGTLYNRPSARTAVPNFFLAGDYVRTDVDLATMEGANESARRAVNALLDADNSDAERCEIVELYRPPEMEPLKRVDELRYKLGLPNTFDLG</sequence>
<dbReference type="Proteomes" id="UP001165269">
    <property type="component" value="Unassembled WGS sequence"/>
</dbReference>
<organism evidence="3 4">
    <name type="scientific">Streptomyces cylindrosporus</name>
    <dbReference type="NCBI Taxonomy" id="2927583"/>
    <lineage>
        <taxon>Bacteria</taxon>
        <taxon>Bacillati</taxon>
        <taxon>Actinomycetota</taxon>
        <taxon>Actinomycetes</taxon>
        <taxon>Kitasatosporales</taxon>
        <taxon>Streptomycetaceae</taxon>
        <taxon>Streptomyces</taxon>
    </lineage>
</organism>
<comment type="caution">
    <text evidence="3">The sequence shown here is derived from an EMBL/GenBank/DDBJ whole genome shotgun (WGS) entry which is preliminary data.</text>
</comment>
<protein>
    <submittedName>
        <fullName evidence="3">FAD-dependent oxidoreductase</fullName>
    </submittedName>
</protein>
<feature type="region of interest" description="Disordered" evidence="1">
    <location>
        <begin position="1"/>
        <end position="21"/>
    </location>
</feature>
<evidence type="ECO:0000313" key="3">
    <source>
        <dbReference type="EMBL" id="MCI3279260.1"/>
    </source>
</evidence>
<dbReference type="PANTHER" id="PTHR42923:SF46">
    <property type="entry name" value="AMINE OXIDASE"/>
    <property type="match status" value="1"/>
</dbReference>
<reference evidence="3" key="1">
    <citation type="submission" date="2022-03" db="EMBL/GenBank/DDBJ databases">
        <title>Streptomyces 7R015 and 7R016 isolated from Barleria lupulina in Thailand.</title>
        <authorList>
            <person name="Kanchanasin P."/>
            <person name="Phongsopitanun W."/>
            <person name="Tanasupawat S."/>
        </authorList>
    </citation>
    <scope>NUCLEOTIDE SEQUENCE</scope>
    <source>
        <strain evidence="3">7R015</strain>
    </source>
</reference>
<feature type="domain" description="Amine oxidase" evidence="2">
    <location>
        <begin position="64"/>
        <end position="571"/>
    </location>
</feature>
<dbReference type="InterPro" id="IPR050464">
    <property type="entry name" value="Zeta_carotene_desat/Oxidored"/>
</dbReference>
<dbReference type="PRINTS" id="PR00419">
    <property type="entry name" value="ADXRDTASE"/>
</dbReference>
<dbReference type="InterPro" id="IPR006311">
    <property type="entry name" value="TAT_signal"/>
</dbReference>
<dbReference type="Gene3D" id="3.50.50.60">
    <property type="entry name" value="FAD/NAD(P)-binding domain"/>
    <property type="match status" value="2"/>
</dbReference>
<dbReference type="InterPro" id="IPR002937">
    <property type="entry name" value="Amino_oxidase"/>
</dbReference>
<accession>A0ABS9YPQ8</accession>
<dbReference type="PANTHER" id="PTHR42923">
    <property type="entry name" value="PROTOPORPHYRINOGEN OXIDASE"/>
    <property type="match status" value="1"/>
</dbReference>